<dbReference type="OrthoDB" id="5079710at2"/>
<accession>A0A2T0VAY2</accession>
<name>A0A2T0VAY2_9MICO</name>
<sequence length="202" mass="21113">MTPHLPFVRRARYPFLPALAGRTVGGRRVVARSLASASVAASCVVMLSGCLGTTTTSLESPTPVPTVTITAAPAPAVTVTAVPEPTVVELPVEVPVEVPVETVPDPEVIPEEADIVLTTPVDNGVVAHAAGTVEPDASGNPYRYTVAAGDIAVEICTRFARYIWQLADKNGATLANPYLIHEGDTILLTANPLPEGYVIPTR</sequence>
<dbReference type="RefSeq" id="WP_146134432.1">
    <property type="nucleotide sequence ID" value="NZ_PVTL01000007.1"/>
</dbReference>
<dbReference type="InterPro" id="IPR036779">
    <property type="entry name" value="LysM_dom_sf"/>
</dbReference>
<dbReference type="Gene3D" id="3.10.350.10">
    <property type="entry name" value="LysM domain"/>
    <property type="match status" value="1"/>
</dbReference>
<gene>
    <name evidence="1" type="ORF">B0I08_107211</name>
</gene>
<protein>
    <recommendedName>
        <fullName evidence="3">LysM domain-containing protein</fullName>
    </recommendedName>
</protein>
<evidence type="ECO:0008006" key="3">
    <source>
        <dbReference type="Google" id="ProtNLM"/>
    </source>
</evidence>
<keyword evidence="2" id="KW-1185">Reference proteome</keyword>
<evidence type="ECO:0000313" key="2">
    <source>
        <dbReference type="Proteomes" id="UP000237983"/>
    </source>
</evidence>
<dbReference type="Proteomes" id="UP000237983">
    <property type="component" value="Unassembled WGS sequence"/>
</dbReference>
<proteinExistence type="predicted"/>
<reference evidence="1 2" key="1">
    <citation type="submission" date="2018-03" db="EMBL/GenBank/DDBJ databases">
        <title>Genomic Encyclopedia of Type Strains, Phase III (KMG-III): the genomes of soil and plant-associated and newly described type strains.</title>
        <authorList>
            <person name="Whitman W."/>
        </authorList>
    </citation>
    <scope>NUCLEOTIDE SEQUENCE [LARGE SCALE GENOMIC DNA]</scope>
    <source>
        <strain evidence="1 2">CGMCC 1.12484</strain>
    </source>
</reference>
<comment type="caution">
    <text evidence="1">The sequence shown here is derived from an EMBL/GenBank/DDBJ whole genome shotgun (WGS) entry which is preliminary data.</text>
</comment>
<organism evidence="1 2">
    <name type="scientific">Glaciihabitans tibetensis</name>
    <dbReference type="NCBI Taxonomy" id="1266600"/>
    <lineage>
        <taxon>Bacteria</taxon>
        <taxon>Bacillati</taxon>
        <taxon>Actinomycetota</taxon>
        <taxon>Actinomycetes</taxon>
        <taxon>Micrococcales</taxon>
        <taxon>Microbacteriaceae</taxon>
        <taxon>Glaciihabitans</taxon>
    </lineage>
</organism>
<evidence type="ECO:0000313" key="1">
    <source>
        <dbReference type="EMBL" id="PRY67314.1"/>
    </source>
</evidence>
<dbReference type="AlphaFoldDB" id="A0A2T0VAY2"/>
<dbReference type="EMBL" id="PVTL01000007">
    <property type="protein sequence ID" value="PRY67314.1"/>
    <property type="molecule type" value="Genomic_DNA"/>
</dbReference>